<evidence type="ECO:0000259" key="2">
    <source>
        <dbReference type="Pfam" id="PF09851"/>
    </source>
</evidence>
<evidence type="ECO:0000313" key="3">
    <source>
        <dbReference type="EMBL" id="STZ76560.1"/>
    </source>
</evidence>
<dbReference type="AlphaFoldDB" id="A0A378UHE0"/>
<feature type="compositionally biased region" description="Basic residues" evidence="1">
    <location>
        <begin position="55"/>
        <end position="70"/>
    </location>
</feature>
<gene>
    <name evidence="3" type="ORF">NCTC10295_01334</name>
</gene>
<feature type="region of interest" description="Disordered" evidence="1">
    <location>
        <begin position="28"/>
        <end position="78"/>
    </location>
</feature>
<name>A0A378UHE0_BERDE</name>
<accession>A0A378UHE0</accession>
<feature type="compositionally biased region" description="Polar residues" evidence="1">
    <location>
        <begin position="29"/>
        <end position="43"/>
    </location>
</feature>
<dbReference type="Proteomes" id="UP000254651">
    <property type="component" value="Unassembled WGS sequence"/>
</dbReference>
<evidence type="ECO:0000313" key="4">
    <source>
        <dbReference type="Proteomes" id="UP000254651"/>
    </source>
</evidence>
<sequence>MEKPNLTDELVRLAELRDKGILTEEEFQQQKQRLLAQNSQQESAEPDLPPPPPHTHSRPSRIARTLKKPRLLPQATAA</sequence>
<dbReference type="EMBL" id="UGQS01000002">
    <property type="protein sequence ID" value="STZ76560.1"/>
    <property type="molecule type" value="Genomic_DNA"/>
</dbReference>
<organism evidence="3 4">
    <name type="scientific">Bergeriella denitrificans</name>
    <name type="common">Neisseria denitrificans</name>
    <dbReference type="NCBI Taxonomy" id="494"/>
    <lineage>
        <taxon>Bacteria</taxon>
        <taxon>Pseudomonadati</taxon>
        <taxon>Pseudomonadota</taxon>
        <taxon>Betaproteobacteria</taxon>
        <taxon>Neisseriales</taxon>
        <taxon>Neisseriaceae</taxon>
        <taxon>Bergeriella</taxon>
    </lineage>
</organism>
<dbReference type="RefSeq" id="WP_218564309.1">
    <property type="nucleotide sequence ID" value="NZ_UGQS01000002.1"/>
</dbReference>
<reference evidence="3 4" key="1">
    <citation type="submission" date="2018-06" db="EMBL/GenBank/DDBJ databases">
        <authorList>
            <consortium name="Pathogen Informatics"/>
            <person name="Doyle S."/>
        </authorList>
    </citation>
    <scope>NUCLEOTIDE SEQUENCE [LARGE SCALE GENOMIC DNA]</scope>
    <source>
        <strain evidence="3 4">NCTC10295</strain>
    </source>
</reference>
<dbReference type="Pfam" id="PF09851">
    <property type="entry name" value="SHOCT"/>
    <property type="match status" value="1"/>
</dbReference>
<protein>
    <recommendedName>
        <fullName evidence="2">SHOCT domain-containing protein</fullName>
    </recommendedName>
</protein>
<dbReference type="InterPro" id="IPR018649">
    <property type="entry name" value="SHOCT"/>
</dbReference>
<proteinExistence type="predicted"/>
<keyword evidence="4" id="KW-1185">Reference proteome</keyword>
<feature type="domain" description="SHOCT" evidence="2">
    <location>
        <begin position="8"/>
        <end position="35"/>
    </location>
</feature>
<evidence type="ECO:0000256" key="1">
    <source>
        <dbReference type="SAM" id="MobiDB-lite"/>
    </source>
</evidence>